<evidence type="ECO:0000256" key="1">
    <source>
        <dbReference type="SAM" id="MobiDB-lite"/>
    </source>
</evidence>
<evidence type="ECO:0000313" key="3">
    <source>
        <dbReference type="Proteomes" id="UP001620645"/>
    </source>
</evidence>
<organism evidence="2 3">
    <name type="scientific">Heterodera schachtii</name>
    <name type="common">Sugarbeet cyst nematode worm</name>
    <name type="synonym">Tylenchus schachtii</name>
    <dbReference type="NCBI Taxonomy" id="97005"/>
    <lineage>
        <taxon>Eukaryota</taxon>
        <taxon>Metazoa</taxon>
        <taxon>Ecdysozoa</taxon>
        <taxon>Nematoda</taxon>
        <taxon>Chromadorea</taxon>
        <taxon>Rhabditida</taxon>
        <taxon>Tylenchina</taxon>
        <taxon>Tylenchomorpha</taxon>
        <taxon>Tylenchoidea</taxon>
        <taxon>Heteroderidae</taxon>
        <taxon>Heteroderinae</taxon>
        <taxon>Heterodera</taxon>
    </lineage>
</organism>
<gene>
    <name evidence="2" type="ORF">niasHS_002791</name>
</gene>
<dbReference type="EMBL" id="JBICCN010000056">
    <property type="protein sequence ID" value="KAL3097075.1"/>
    <property type="molecule type" value="Genomic_DNA"/>
</dbReference>
<feature type="compositionally biased region" description="Basic residues" evidence="1">
    <location>
        <begin position="142"/>
        <end position="168"/>
    </location>
</feature>
<dbReference type="Proteomes" id="UP001620645">
    <property type="component" value="Unassembled WGS sequence"/>
</dbReference>
<reference evidence="2 3" key="1">
    <citation type="submission" date="2024-10" db="EMBL/GenBank/DDBJ databases">
        <authorList>
            <person name="Kim D."/>
        </authorList>
    </citation>
    <scope>NUCLEOTIDE SEQUENCE [LARGE SCALE GENOMIC DNA]</scope>
    <source>
        <strain evidence="2">Taebaek</strain>
    </source>
</reference>
<sequence length="168" mass="19190">MFVESAEPSCFTGRAGAFEENLPHNRYILVGLWKENIWEEWRGMRRNGGGIYGKEVARSNEWLVGAFRNGAGMEGGHGWHGMGGPAGRGLLASSPQLRPTPLQTKNKKRGRMELKRTSQGREQRTESRAQLPPRDDWDGRLLRRRMAQNRRRKGRANERRKRPGGRKA</sequence>
<feature type="compositionally biased region" description="Gly residues" evidence="1">
    <location>
        <begin position="78"/>
        <end position="87"/>
    </location>
</feature>
<protein>
    <submittedName>
        <fullName evidence="2">Uncharacterized protein</fullName>
    </submittedName>
</protein>
<comment type="caution">
    <text evidence="2">The sequence shown here is derived from an EMBL/GenBank/DDBJ whole genome shotgun (WGS) entry which is preliminary data.</text>
</comment>
<feature type="compositionally biased region" description="Polar residues" evidence="1">
    <location>
        <begin position="93"/>
        <end position="104"/>
    </location>
</feature>
<evidence type="ECO:0000313" key="2">
    <source>
        <dbReference type="EMBL" id="KAL3097075.1"/>
    </source>
</evidence>
<proteinExistence type="predicted"/>
<keyword evidence="3" id="KW-1185">Reference proteome</keyword>
<name>A0ABD2K2V2_HETSC</name>
<feature type="compositionally biased region" description="Basic and acidic residues" evidence="1">
    <location>
        <begin position="111"/>
        <end position="141"/>
    </location>
</feature>
<feature type="region of interest" description="Disordered" evidence="1">
    <location>
        <begin position="78"/>
        <end position="168"/>
    </location>
</feature>
<accession>A0ABD2K2V2</accession>
<dbReference type="AlphaFoldDB" id="A0ABD2K2V2"/>